<evidence type="ECO:0000256" key="6">
    <source>
        <dbReference type="SAM" id="MobiDB-lite"/>
    </source>
</evidence>
<evidence type="ECO:0000256" key="7">
    <source>
        <dbReference type="SAM" id="Phobius"/>
    </source>
</evidence>
<accession>A0AAJ0LZ64</accession>
<feature type="transmembrane region" description="Helical" evidence="7">
    <location>
        <begin position="234"/>
        <end position="255"/>
    </location>
</feature>
<comment type="subcellular location">
    <subcellularLocation>
        <location evidence="1">Membrane</location>
        <topology evidence="1">Multi-pass membrane protein</topology>
    </subcellularLocation>
</comment>
<name>A0AAJ0LZ64_9PEZI</name>
<dbReference type="AlphaFoldDB" id="A0AAJ0LZ64"/>
<keyword evidence="2 7" id="KW-0812">Transmembrane</keyword>
<organism evidence="9 10">
    <name type="scientific">Chaetomium strumarium</name>
    <dbReference type="NCBI Taxonomy" id="1170767"/>
    <lineage>
        <taxon>Eukaryota</taxon>
        <taxon>Fungi</taxon>
        <taxon>Dikarya</taxon>
        <taxon>Ascomycota</taxon>
        <taxon>Pezizomycotina</taxon>
        <taxon>Sordariomycetes</taxon>
        <taxon>Sordariomycetidae</taxon>
        <taxon>Sordariales</taxon>
        <taxon>Chaetomiaceae</taxon>
        <taxon>Chaetomium</taxon>
    </lineage>
</organism>
<feature type="region of interest" description="Disordered" evidence="6">
    <location>
        <begin position="271"/>
        <end position="311"/>
    </location>
</feature>
<feature type="transmembrane region" description="Helical" evidence="7">
    <location>
        <begin position="12"/>
        <end position="31"/>
    </location>
</feature>
<comment type="similarity">
    <text evidence="5">Belongs to the SAT4 family.</text>
</comment>
<feature type="transmembrane region" description="Helical" evidence="7">
    <location>
        <begin position="84"/>
        <end position="111"/>
    </location>
</feature>
<feature type="transmembrane region" description="Helical" evidence="7">
    <location>
        <begin position="196"/>
        <end position="214"/>
    </location>
</feature>
<dbReference type="EMBL" id="JAUDZG010000006">
    <property type="protein sequence ID" value="KAK3302988.1"/>
    <property type="molecule type" value="Genomic_DNA"/>
</dbReference>
<dbReference type="PANTHER" id="PTHR33048">
    <property type="entry name" value="PTH11-LIKE INTEGRAL MEMBRANE PROTEIN (AFU_ORTHOLOGUE AFUA_5G11245)"/>
    <property type="match status" value="1"/>
</dbReference>
<feature type="compositionally biased region" description="Basic and acidic residues" evidence="6">
    <location>
        <begin position="299"/>
        <end position="309"/>
    </location>
</feature>
<feature type="domain" description="Rhodopsin" evidence="8">
    <location>
        <begin position="27"/>
        <end position="261"/>
    </location>
</feature>
<reference evidence="9" key="1">
    <citation type="journal article" date="2023" name="Mol. Phylogenet. Evol.">
        <title>Genome-scale phylogeny and comparative genomics of the fungal order Sordariales.</title>
        <authorList>
            <person name="Hensen N."/>
            <person name="Bonometti L."/>
            <person name="Westerberg I."/>
            <person name="Brannstrom I.O."/>
            <person name="Guillou S."/>
            <person name="Cros-Aarteil S."/>
            <person name="Calhoun S."/>
            <person name="Haridas S."/>
            <person name="Kuo A."/>
            <person name="Mondo S."/>
            <person name="Pangilinan J."/>
            <person name="Riley R."/>
            <person name="LaButti K."/>
            <person name="Andreopoulos B."/>
            <person name="Lipzen A."/>
            <person name="Chen C."/>
            <person name="Yan M."/>
            <person name="Daum C."/>
            <person name="Ng V."/>
            <person name="Clum A."/>
            <person name="Steindorff A."/>
            <person name="Ohm R.A."/>
            <person name="Martin F."/>
            <person name="Silar P."/>
            <person name="Natvig D.O."/>
            <person name="Lalanne C."/>
            <person name="Gautier V."/>
            <person name="Ament-Velasquez S.L."/>
            <person name="Kruys A."/>
            <person name="Hutchinson M.I."/>
            <person name="Powell A.J."/>
            <person name="Barry K."/>
            <person name="Miller A.N."/>
            <person name="Grigoriev I.V."/>
            <person name="Debuchy R."/>
            <person name="Gladieux P."/>
            <person name="Hiltunen Thoren M."/>
            <person name="Johannesson H."/>
        </authorList>
    </citation>
    <scope>NUCLEOTIDE SEQUENCE</scope>
    <source>
        <strain evidence="9">CBS 333.67</strain>
    </source>
</reference>
<keyword evidence="10" id="KW-1185">Reference proteome</keyword>
<evidence type="ECO:0000259" key="8">
    <source>
        <dbReference type="Pfam" id="PF20684"/>
    </source>
</evidence>
<evidence type="ECO:0000313" key="9">
    <source>
        <dbReference type="EMBL" id="KAK3302988.1"/>
    </source>
</evidence>
<dbReference type="InterPro" id="IPR049326">
    <property type="entry name" value="Rhodopsin_dom_fungi"/>
</dbReference>
<comment type="caution">
    <text evidence="9">The sequence shown here is derived from an EMBL/GenBank/DDBJ whole genome shotgun (WGS) entry which is preliminary data.</text>
</comment>
<evidence type="ECO:0000313" key="10">
    <source>
        <dbReference type="Proteomes" id="UP001273166"/>
    </source>
</evidence>
<evidence type="ECO:0000256" key="2">
    <source>
        <dbReference type="ARBA" id="ARBA00022692"/>
    </source>
</evidence>
<dbReference type="Pfam" id="PF20684">
    <property type="entry name" value="Fung_rhodopsin"/>
    <property type="match status" value="1"/>
</dbReference>
<evidence type="ECO:0000256" key="3">
    <source>
        <dbReference type="ARBA" id="ARBA00022989"/>
    </source>
</evidence>
<evidence type="ECO:0000256" key="5">
    <source>
        <dbReference type="ARBA" id="ARBA00038359"/>
    </source>
</evidence>
<keyword evidence="4 7" id="KW-0472">Membrane</keyword>
<dbReference type="Proteomes" id="UP001273166">
    <property type="component" value="Unassembled WGS sequence"/>
</dbReference>
<sequence>MASDDNGPPMTITMVVCTVASFCFMSLRFYCKQALGTKVGIDDAILAFSWLLFLVFVIISIYCTKLGLGKHVSDLTDMTLLPQLLYLLPIGQFFAVLSVAVSKSSFIITLLRLVTQPWQKAALWFMLATINASMLSISIVQFFQCAVPPTPGCVAGDHVIGLGVFAAGYSAVMDLVLTAFPTVVIWNLQMKKREKIGVIASMSLGVVAGVVGIYKSSTIPAVSRNVDFTHGTAIVLIWLVAEVTATVIAASIPFYRPLVRRVSRTGNSKGSYAMGGMGGRSGHSKLGSSADVKGAPAYGDDHDSDRDIKPLNSHTVRRTDAYTVEYDNMSSTEAGTNKPTGRREMF</sequence>
<feature type="transmembrane region" description="Helical" evidence="7">
    <location>
        <begin position="123"/>
        <end position="143"/>
    </location>
</feature>
<proteinExistence type="inferred from homology"/>
<dbReference type="RefSeq" id="XP_062718768.1">
    <property type="nucleotide sequence ID" value="XM_062865158.1"/>
</dbReference>
<feature type="transmembrane region" description="Helical" evidence="7">
    <location>
        <begin position="163"/>
        <end position="184"/>
    </location>
</feature>
<evidence type="ECO:0000256" key="4">
    <source>
        <dbReference type="ARBA" id="ARBA00023136"/>
    </source>
</evidence>
<keyword evidence="3 7" id="KW-1133">Transmembrane helix</keyword>
<evidence type="ECO:0000256" key="1">
    <source>
        <dbReference type="ARBA" id="ARBA00004141"/>
    </source>
</evidence>
<feature type="transmembrane region" description="Helical" evidence="7">
    <location>
        <begin position="43"/>
        <end position="64"/>
    </location>
</feature>
<protein>
    <recommendedName>
        <fullName evidence="8">Rhodopsin domain-containing protein</fullName>
    </recommendedName>
</protein>
<dbReference type="PANTHER" id="PTHR33048:SF92">
    <property type="entry name" value="INTEGRAL MEMBRANE PROTEIN"/>
    <property type="match status" value="1"/>
</dbReference>
<reference evidence="9" key="2">
    <citation type="submission" date="2023-06" db="EMBL/GenBank/DDBJ databases">
        <authorList>
            <consortium name="Lawrence Berkeley National Laboratory"/>
            <person name="Mondo S.J."/>
            <person name="Hensen N."/>
            <person name="Bonometti L."/>
            <person name="Westerberg I."/>
            <person name="Brannstrom I.O."/>
            <person name="Guillou S."/>
            <person name="Cros-Aarteil S."/>
            <person name="Calhoun S."/>
            <person name="Haridas S."/>
            <person name="Kuo A."/>
            <person name="Pangilinan J."/>
            <person name="Riley R."/>
            <person name="Labutti K."/>
            <person name="Andreopoulos B."/>
            <person name="Lipzen A."/>
            <person name="Chen C."/>
            <person name="Yanf M."/>
            <person name="Daum C."/>
            <person name="Ng V."/>
            <person name="Clum A."/>
            <person name="Steindorff A."/>
            <person name="Ohm R."/>
            <person name="Martin F."/>
            <person name="Silar P."/>
            <person name="Natvig D."/>
            <person name="Lalanne C."/>
            <person name="Gautier V."/>
            <person name="Ament-Velasquez S.L."/>
            <person name="Kruys A."/>
            <person name="Hutchinson M.I."/>
            <person name="Powell A.J."/>
            <person name="Barry K."/>
            <person name="Miller A.N."/>
            <person name="Grigoriev I.V."/>
            <person name="Debuchy R."/>
            <person name="Gladieux P."/>
            <person name="Thoren M.H."/>
            <person name="Johannesson H."/>
        </authorList>
    </citation>
    <scope>NUCLEOTIDE SEQUENCE</scope>
    <source>
        <strain evidence="9">CBS 333.67</strain>
    </source>
</reference>
<dbReference type="InterPro" id="IPR052337">
    <property type="entry name" value="SAT4-like"/>
</dbReference>
<gene>
    <name evidence="9" type="ORF">B0T15DRAFT_402368</name>
</gene>
<dbReference type="GO" id="GO:0016020">
    <property type="term" value="C:membrane"/>
    <property type="evidence" value="ECO:0007669"/>
    <property type="project" value="UniProtKB-SubCell"/>
</dbReference>
<dbReference type="GeneID" id="87883987"/>